<evidence type="ECO:0000313" key="2">
    <source>
        <dbReference type="Proteomes" id="UP001432190"/>
    </source>
</evidence>
<dbReference type="EMBL" id="CP108084">
    <property type="protein sequence ID" value="WUP48398.1"/>
    <property type="molecule type" value="Genomic_DNA"/>
</dbReference>
<reference evidence="1" key="1">
    <citation type="submission" date="2022-10" db="EMBL/GenBank/DDBJ databases">
        <title>The complete genomes of actinobacterial strains from the NBC collection.</title>
        <authorList>
            <person name="Joergensen T.S."/>
            <person name="Alvarez Arevalo M."/>
            <person name="Sterndorff E.B."/>
            <person name="Faurdal D."/>
            <person name="Vuksanovic O."/>
            <person name="Mourched A.-S."/>
            <person name="Charusanti P."/>
            <person name="Shaw S."/>
            <person name="Blin K."/>
            <person name="Weber T."/>
        </authorList>
    </citation>
    <scope>NUCLEOTIDE SEQUENCE</scope>
    <source>
        <strain evidence="1">NBC_00256</strain>
    </source>
</reference>
<protein>
    <submittedName>
        <fullName evidence="1">Uncharacterized protein</fullName>
    </submittedName>
</protein>
<dbReference type="Proteomes" id="UP001432190">
    <property type="component" value="Chromosome"/>
</dbReference>
<sequence>MRRPLGGGAGWCGVRSVAVPAGAAPARWQHRLVRRLLGGGAGWCGALGGSTGASMVEPVVSGRLHPCGTGMPDHPACRAA</sequence>
<accession>A0ABZ1S1U5</accession>
<keyword evidence="2" id="KW-1185">Reference proteome</keyword>
<dbReference type="RefSeq" id="WP_328850918.1">
    <property type="nucleotide sequence ID" value="NZ_CP108084.1"/>
</dbReference>
<name>A0ABZ1S1U5_9ACTN</name>
<evidence type="ECO:0000313" key="1">
    <source>
        <dbReference type="EMBL" id="WUP48398.1"/>
    </source>
</evidence>
<organism evidence="1 2">
    <name type="scientific">Micromonospora globbae</name>
    <dbReference type="NCBI Taxonomy" id="1894969"/>
    <lineage>
        <taxon>Bacteria</taxon>
        <taxon>Bacillati</taxon>
        <taxon>Actinomycetota</taxon>
        <taxon>Actinomycetes</taxon>
        <taxon>Micromonosporales</taxon>
        <taxon>Micromonosporaceae</taxon>
        <taxon>Micromonospora</taxon>
    </lineage>
</organism>
<gene>
    <name evidence="1" type="ORF">OG994_22770</name>
</gene>
<proteinExistence type="predicted"/>